<evidence type="ECO:0000256" key="2">
    <source>
        <dbReference type="ARBA" id="ARBA00006570"/>
    </source>
</evidence>
<dbReference type="GO" id="GO:0030154">
    <property type="term" value="P:cell differentiation"/>
    <property type="evidence" value="ECO:0007669"/>
    <property type="project" value="UniProtKB-ARBA"/>
</dbReference>
<keyword evidence="7" id="KW-1185">Reference proteome</keyword>
<dbReference type="InterPro" id="IPR016054">
    <property type="entry name" value="LY6_UPA_recep-like"/>
</dbReference>
<dbReference type="InterPro" id="IPR050918">
    <property type="entry name" value="CNF-like_PLA2_Inhibitor"/>
</dbReference>
<proteinExistence type="inferred from homology"/>
<feature type="domain" description="UPAR/Ly6" evidence="5">
    <location>
        <begin position="14"/>
        <end position="110"/>
    </location>
</feature>
<name>A0A8C8RH29_9SAUR</name>
<evidence type="ECO:0000256" key="3">
    <source>
        <dbReference type="ARBA" id="ARBA00022525"/>
    </source>
</evidence>
<dbReference type="AlphaFoldDB" id="A0A8C8RH29"/>
<reference evidence="6" key="1">
    <citation type="submission" date="2025-08" db="UniProtKB">
        <authorList>
            <consortium name="Ensembl"/>
        </authorList>
    </citation>
    <scope>IDENTIFICATION</scope>
</reference>
<dbReference type="SUPFAM" id="SSF57302">
    <property type="entry name" value="Snake toxin-like"/>
    <property type="match status" value="1"/>
</dbReference>
<reference evidence="6" key="2">
    <citation type="submission" date="2025-09" db="UniProtKB">
        <authorList>
            <consortium name="Ensembl"/>
        </authorList>
    </citation>
    <scope>IDENTIFICATION</scope>
</reference>
<comment type="similarity">
    <text evidence="2">Belongs to the CNF-like-inhibitor family.</text>
</comment>
<dbReference type="Gene3D" id="2.10.60.10">
    <property type="entry name" value="CD59"/>
    <property type="match status" value="2"/>
</dbReference>
<dbReference type="PANTHER" id="PTHR20914:SF30">
    <property type="entry name" value="LY6_PLAUR DOMAIN CONTAINING 9"/>
    <property type="match status" value="1"/>
</dbReference>
<dbReference type="Pfam" id="PF02988">
    <property type="entry name" value="PLA2_inh"/>
    <property type="match status" value="1"/>
</dbReference>
<sequence>MKGISVCFPPGVCLECEVCEGPGNSCNGTLETCDTGEDMCSIVLTVATLEEVKAQRVFKGCATSSICKTGPLSVTFGRGMTIRTIIACCVGEACRTLNVTVPPADTKPNGHHCPGCYALFTDQCRAETVACTGFQTQCIHIEERITSGTVTSFILGGVCLVNVSAADQAAW</sequence>
<keyword evidence="3" id="KW-0964">Secreted</keyword>
<protein>
    <recommendedName>
        <fullName evidence="5">UPAR/Ly6 domain-containing protein</fullName>
    </recommendedName>
</protein>
<dbReference type="InterPro" id="IPR004126">
    <property type="entry name" value="PLipase_A2_inh_N"/>
</dbReference>
<dbReference type="SMART" id="SM00134">
    <property type="entry name" value="LU"/>
    <property type="match status" value="1"/>
</dbReference>
<dbReference type="PANTHER" id="PTHR20914">
    <property type="entry name" value="LY6/PLAUR DOMAIN-CONTAINING PROTEIN 8"/>
    <property type="match status" value="1"/>
</dbReference>
<comment type="subcellular location">
    <subcellularLocation>
        <location evidence="1">Secreted</location>
    </subcellularLocation>
</comment>
<dbReference type="GO" id="GO:0004859">
    <property type="term" value="F:phospholipase inhibitor activity"/>
    <property type="evidence" value="ECO:0007669"/>
    <property type="project" value="InterPro"/>
</dbReference>
<dbReference type="Ensembl" id="ENSPCET00000005207.1">
    <property type="protein sequence ID" value="ENSPCEP00000005029.1"/>
    <property type="gene ID" value="ENSPCEG00000004090.1"/>
</dbReference>
<dbReference type="GO" id="GO:0005576">
    <property type="term" value="C:extracellular region"/>
    <property type="evidence" value="ECO:0007669"/>
    <property type="project" value="UniProtKB-SubCell"/>
</dbReference>
<accession>A0A8C8RH29</accession>
<dbReference type="CDD" id="cd23588">
    <property type="entry name" value="TFP_LU_ECD_PLIG"/>
    <property type="match status" value="1"/>
</dbReference>
<organism evidence="6 7">
    <name type="scientific">Pelusios castaneus</name>
    <name type="common">West African mud turtle</name>
    <dbReference type="NCBI Taxonomy" id="367368"/>
    <lineage>
        <taxon>Eukaryota</taxon>
        <taxon>Metazoa</taxon>
        <taxon>Chordata</taxon>
        <taxon>Craniata</taxon>
        <taxon>Vertebrata</taxon>
        <taxon>Euteleostomi</taxon>
        <taxon>Archelosauria</taxon>
        <taxon>Testudinata</taxon>
        <taxon>Testudines</taxon>
        <taxon>Pleurodira</taxon>
        <taxon>Pelomedusidae</taxon>
        <taxon>Pelusios</taxon>
    </lineage>
</organism>
<evidence type="ECO:0000313" key="7">
    <source>
        <dbReference type="Proteomes" id="UP000694393"/>
    </source>
</evidence>
<evidence type="ECO:0000256" key="4">
    <source>
        <dbReference type="ARBA" id="ARBA00023157"/>
    </source>
</evidence>
<evidence type="ECO:0000256" key="1">
    <source>
        <dbReference type="ARBA" id="ARBA00004613"/>
    </source>
</evidence>
<dbReference type="InterPro" id="IPR045860">
    <property type="entry name" value="Snake_toxin-like_sf"/>
</dbReference>
<evidence type="ECO:0000259" key="5">
    <source>
        <dbReference type="SMART" id="SM00134"/>
    </source>
</evidence>
<dbReference type="Proteomes" id="UP000694393">
    <property type="component" value="Unplaced"/>
</dbReference>
<keyword evidence="4" id="KW-1015">Disulfide bond</keyword>
<evidence type="ECO:0000313" key="6">
    <source>
        <dbReference type="Ensembl" id="ENSPCEP00000005029.1"/>
    </source>
</evidence>